<dbReference type="InterPro" id="IPR013802">
    <property type="entry name" value="Formiminotransferase_C"/>
</dbReference>
<dbReference type="SMART" id="SM01222">
    <property type="entry name" value="FTCD_N"/>
    <property type="match status" value="1"/>
</dbReference>
<dbReference type="InterPro" id="IPR037064">
    <property type="entry name" value="Formiminotransferase_N_sf"/>
</dbReference>
<evidence type="ECO:0000256" key="2">
    <source>
        <dbReference type="ARBA" id="ARBA00022679"/>
    </source>
</evidence>
<dbReference type="Gene3D" id="3.30.990.10">
    <property type="entry name" value="Formiminotransferase, N-terminal subdomain"/>
    <property type="match status" value="1"/>
</dbReference>
<evidence type="ECO:0000259" key="3">
    <source>
        <dbReference type="SMART" id="SM01221"/>
    </source>
</evidence>
<keyword evidence="2 5" id="KW-0808">Transferase</keyword>
<dbReference type="GO" id="GO:0005542">
    <property type="term" value="F:folic acid binding"/>
    <property type="evidence" value="ECO:0007669"/>
    <property type="project" value="InterPro"/>
</dbReference>
<comment type="caution">
    <text evidence="5">The sequence shown here is derived from an EMBL/GenBank/DDBJ whole genome shotgun (WGS) entry which is preliminary data.</text>
</comment>
<dbReference type="InterPro" id="IPR012886">
    <property type="entry name" value="Formiminotransferase_N"/>
</dbReference>
<accession>A0AAV8DQ69</accession>
<reference evidence="5" key="1">
    <citation type="submission" date="2022-08" db="EMBL/GenBank/DDBJ databases">
        <authorList>
            <person name="Marques A."/>
        </authorList>
    </citation>
    <scope>NUCLEOTIDE SEQUENCE</scope>
    <source>
        <strain evidence="5">RhyPub2mFocal</strain>
        <tissue evidence="5">Leaves</tissue>
    </source>
</reference>
<organism evidence="5 6">
    <name type="scientific">Rhynchospora pubera</name>
    <dbReference type="NCBI Taxonomy" id="906938"/>
    <lineage>
        <taxon>Eukaryota</taxon>
        <taxon>Viridiplantae</taxon>
        <taxon>Streptophyta</taxon>
        <taxon>Embryophyta</taxon>
        <taxon>Tracheophyta</taxon>
        <taxon>Spermatophyta</taxon>
        <taxon>Magnoliopsida</taxon>
        <taxon>Liliopsida</taxon>
        <taxon>Poales</taxon>
        <taxon>Cyperaceae</taxon>
        <taxon>Cyperoideae</taxon>
        <taxon>Rhynchosporeae</taxon>
        <taxon>Rhynchospora</taxon>
    </lineage>
</organism>
<sequence>MLKNMLACCKLYVSESRNTHALCMVESSLQQHPKTLLVNRFTDEVYNRVGYTLVSVLNPNTSNAGTASSLKEAVFDMIKTAYEFIDLGMHCGTHPRLGVVDHVCFHPLRCTSLDQAAAFTRSVAAQVGEELAVPTYLYGAAHTSGRTLASIRRELGYFKPNCDQNQWAGSLSFNVPNLKPDFGPTNSAQNSKGVLTIGATKWVDNYNVPIHCTNIELVKRIARRVSERGGGLESVQAMGLAHTDGVMEVACNLLNPGQVGADRVQAEVERLGKEEGLNVGKGYFTDFSEERIVDLYMQSVNSM</sequence>
<dbReference type="PANTHER" id="PTHR12234">
    <property type="entry name" value="FORMIMINOTRANSFERASE-CYCLODEAMINASE"/>
    <property type="match status" value="1"/>
</dbReference>
<dbReference type="EC" id="2.1.2.5" evidence="1"/>
<keyword evidence="6" id="KW-1185">Reference proteome</keyword>
<dbReference type="SUPFAM" id="SSF55116">
    <property type="entry name" value="Formiminotransferase domain of formiminotransferase-cyclodeaminase"/>
    <property type="match status" value="2"/>
</dbReference>
<gene>
    <name evidence="5" type="ORF">LUZ62_053613</name>
</gene>
<protein>
    <recommendedName>
        <fullName evidence="1">glutamate formimidoyltransferase</fullName>
        <ecNumber evidence="1">2.1.2.5</ecNumber>
    </recommendedName>
</protein>
<name>A0AAV8DQ69_9POAL</name>
<dbReference type="SMART" id="SM01221">
    <property type="entry name" value="FTCD"/>
    <property type="match status" value="1"/>
</dbReference>
<dbReference type="InterPro" id="IPR022384">
    <property type="entry name" value="FormiminoTrfase_cat_dom_sf"/>
</dbReference>
<evidence type="ECO:0000313" key="6">
    <source>
        <dbReference type="Proteomes" id="UP001140206"/>
    </source>
</evidence>
<feature type="domain" description="Formiminotransferase N-terminal subdomain" evidence="4">
    <location>
        <begin position="5"/>
        <end position="201"/>
    </location>
</feature>
<dbReference type="InterPro" id="IPR037070">
    <property type="entry name" value="Formiminotransferase_C_sf"/>
</dbReference>
<evidence type="ECO:0000256" key="1">
    <source>
        <dbReference type="ARBA" id="ARBA00012252"/>
    </source>
</evidence>
<dbReference type="Pfam" id="PF07837">
    <property type="entry name" value="FTCD_N"/>
    <property type="match status" value="1"/>
</dbReference>
<dbReference type="PANTHER" id="PTHR12234:SF1">
    <property type="entry name" value="FORMIMINOTRANSFERASE N-TERMINAL SUBDOMAIN-CONTAINING PROTEIN"/>
    <property type="match status" value="1"/>
</dbReference>
<dbReference type="GO" id="GO:0030409">
    <property type="term" value="F:glutamate formimidoyltransferase activity"/>
    <property type="evidence" value="ECO:0007669"/>
    <property type="project" value="UniProtKB-EC"/>
</dbReference>
<dbReference type="InterPro" id="IPR051623">
    <property type="entry name" value="FTCD"/>
</dbReference>
<evidence type="ECO:0000259" key="4">
    <source>
        <dbReference type="SMART" id="SM01222"/>
    </source>
</evidence>
<dbReference type="EMBL" id="JAMFTS010000003">
    <property type="protein sequence ID" value="KAJ4769356.1"/>
    <property type="molecule type" value="Genomic_DNA"/>
</dbReference>
<dbReference type="Gene3D" id="3.30.70.670">
    <property type="entry name" value="Formiminotransferase, C-terminal subdomain"/>
    <property type="match status" value="1"/>
</dbReference>
<feature type="domain" description="Formiminotransferase C-terminal subdomain" evidence="3">
    <location>
        <begin position="206"/>
        <end position="296"/>
    </location>
</feature>
<dbReference type="AlphaFoldDB" id="A0AAV8DQ69"/>
<proteinExistence type="predicted"/>
<evidence type="ECO:0000313" key="5">
    <source>
        <dbReference type="EMBL" id="KAJ4769356.1"/>
    </source>
</evidence>
<dbReference type="Proteomes" id="UP001140206">
    <property type="component" value="Chromosome 3"/>
</dbReference>